<name>A0A5B6ZLA6_DAVIN</name>
<gene>
    <name evidence="3" type="ORF">Din_014245</name>
</gene>
<organism evidence="3">
    <name type="scientific">Davidia involucrata</name>
    <name type="common">Dove tree</name>
    <dbReference type="NCBI Taxonomy" id="16924"/>
    <lineage>
        <taxon>Eukaryota</taxon>
        <taxon>Viridiplantae</taxon>
        <taxon>Streptophyta</taxon>
        <taxon>Embryophyta</taxon>
        <taxon>Tracheophyta</taxon>
        <taxon>Spermatophyta</taxon>
        <taxon>Magnoliopsida</taxon>
        <taxon>eudicotyledons</taxon>
        <taxon>Gunneridae</taxon>
        <taxon>Pentapetalae</taxon>
        <taxon>asterids</taxon>
        <taxon>Cornales</taxon>
        <taxon>Nyssaceae</taxon>
        <taxon>Davidia</taxon>
    </lineage>
</organism>
<evidence type="ECO:0000259" key="2">
    <source>
        <dbReference type="Pfam" id="PF25999"/>
    </source>
</evidence>
<dbReference type="InterPro" id="IPR059024">
    <property type="entry name" value="SYNRG_C"/>
</dbReference>
<dbReference type="AlphaFoldDB" id="A0A5B6ZLA6"/>
<feature type="domain" description="Synergin gamma C-terminal" evidence="2">
    <location>
        <begin position="770"/>
        <end position="962"/>
    </location>
</feature>
<protein>
    <recommendedName>
        <fullName evidence="2">Synergin gamma C-terminal domain-containing protein</fullName>
    </recommendedName>
</protein>
<accession>A0A5B6ZLA6</accession>
<dbReference type="EMBL" id="GHES01014245">
    <property type="protein sequence ID" value="MPA44804.1"/>
    <property type="molecule type" value="Transcribed_RNA"/>
</dbReference>
<evidence type="ECO:0000256" key="1">
    <source>
        <dbReference type="SAM" id="MobiDB-lite"/>
    </source>
</evidence>
<dbReference type="PANTHER" id="PTHR35701:SF1">
    <property type="entry name" value="OS11G0148400 PROTEIN"/>
    <property type="match status" value="1"/>
</dbReference>
<feature type="compositionally biased region" description="Polar residues" evidence="1">
    <location>
        <begin position="86"/>
        <end position="97"/>
    </location>
</feature>
<reference evidence="3" key="1">
    <citation type="submission" date="2019-08" db="EMBL/GenBank/DDBJ databases">
        <title>Reference gene set and small RNA set construction with multiple tissues from Davidia involucrata Baill.</title>
        <authorList>
            <person name="Yang H."/>
            <person name="Zhou C."/>
            <person name="Li G."/>
            <person name="Wang J."/>
            <person name="Gao P."/>
            <person name="Wang M."/>
            <person name="Wang R."/>
            <person name="Zhao Y."/>
        </authorList>
    </citation>
    <scope>NUCLEOTIDE SEQUENCE</scope>
    <source>
        <tissue evidence="3">Mixed with DoveR01_LX</tissue>
    </source>
</reference>
<feature type="region of interest" description="Disordered" evidence="1">
    <location>
        <begin position="125"/>
        <end position="150"/>
    </location>
</feature>
<dbReference type="PANTHER" id="PTHR35701">
    <property type="entry name" value="OS11G0148400 PROTEIN"/>
    <property type="match status" value="1"/>
</dbReference>
<feature type="region of interest" description="Disordered" evidence="1">
    <location>
        <begin position="611"/>
        <end position="632"/>
    </location>
</feature>
<feature type="region of interest" description="Disordered" evidence="1">
    <location>
        <begin position="1"/>
        <end position="97"/>
    </location>
</feature>
<evidence type="ECO:0000313" key="3">
    <source>
        <dbReference type="EMBL" id="MPA44804.1"/>
    </source>
</evidence>
<feature type="compositionally biased region" description="Low complexity" evidence="1">
    <location>
        <begin position="67"/>
        <end position="80"/>
    </location>
</feature>
<dbReference type="Pfam" id="PF25999">
    <property type="entry name" value="SYNRG_C"/>
    <property type="match status" value="1"/>
</dbReference>
<feature type="compositionally biased region" description="Acidic residues" evidence="1">
    <location>
        <begin position="1"/>
        <end position="14"/>
    </location>
</feature>
<sequence length="969" mass="106582">MAETKAEDDDDEGFGDFKFASFPNQTTVRSDQINGRSSNATDDDEWGDFVEFPPRSDLSSGISHTQSPPISSEPSKPIYPFGLFPDQSTKPSQSMPTVSSRVESESTQWAKPKGALPLSLFGDVEDEEEQSDVVDPPVVDAKDSSADKHVGNVKNGSNIYLGGGINDIFANMYSQSQQIKTQNESNSNLNGTNSNPEGVYMNMNGLIMNLSGLNSNSDFVAGNKDFDVFTNLYNQSQKRKAENGLNSNSNELNSDINAAISNLSGLNSNPNGLNSDLYASFSNLRVLNSNSDGLDSNLTASTSNLSGLNSNLNGLNWDLKASTSNLRVFDSNFDGLNLNSDLVGGNEEFDGDDDGWEFKDAYSELEVEDGNPKVDRKEKENSEVTAYSFGFGNGSLGSIDLFAASNGLSSKSSEVDIGFDFKPLTVAQNGFSSNSYFKSEKNNDENGLNSDPVVRSADCDESFGGFKYAFPETGLKQEEEPKANDLSHSEVGVLRFDGKIQGNELKSENHKGALPLSIFGDEELEIDDSLDSQDVFMYKPAPSPRNGINYQGSKVSINDILSNLYSQAEQIPSVDSTQKPTENGFDPIGTVFDSNLVNGDDDFDDSAWEFKDASSQTSAKDETSLSPGDAHQNYSNKLKLDNYVDFYCRLKDELCFVATCHLDSLKKARSSAALSGEDVRVAALDVEIQEACEELRQENIISNEDYSEDHPPRDICLNKFLEVLNEPKFQVLESEYNLSRRLQLAEKDFRSAIELMKHATSILNVLTLGSMDEQSSYISTWSKMISVSAEELKHGAWIWKQSSEKNVQTRILSEPRGKQFIFALGEVYRVVAVIGASARLYKPWILSSSVDPTSIYALLEECYTLWSHSGLEEALRSISDPIDVEYDRKVKALLESIKYIHDLDALALGNHAFSQEEPKCRLSALPSGAVPDMKMAAWNGEQYFLTLANLWANLISCDPPELPCIHVGQ</sequence>
<feature type="compositionally biased region" description="Polar residues" evidence="1">
    <location>
        <begin position="22"/>
        <end position="40"/>
    </location>
</feature>
<proteinExistence type="predicted"/>
<feature type="compositionally biased region" description="Polar residues" evidence="1">
    <location>
        <begin position="57"/>
        <end position="66"/>
    </location>
</feature>
<feature type="compositionally biased region" description="Basic and acidic residues" evidence="1">
    <location>
        <begin position="140"/>
        <end position="150"/>
    </location>
</feature>